<dbReference type="GO" id="GO:0032264">
    <property type="term" value="P:IMP salvage"/>
    <property type="evidence" value="ECO:0007669"/>
    <property type="project" value="TreeGrafter"/>
</dbReference>
<keyword evidence="5" id="KW-1185">Reference proteome</keyword>
<dbReference type="EMBL" id="JAPDMZ010000044">
    <property type="protein sequence ID" value="KAK0553907.1"/>
    <property type="molecule type" value="Genomic_DNA"/>
</dbReference>
<protein>
    <recommendedName>
        <fullName evidence="6">Phosphoribosyltransferase domain-containing protein</fullName>
    </recommendedName>
</protein>
<organism evidence="4 5">
    <name type="scientific">Tilletia horrida</name>
    <dbReference type="NCBI Taxonomy" id="155126"/>
    <lineage>
        <taxon>Eukaryota</taxon>
        <taxon>Fungi</taxon>
        <taxon>Dikarya</taxon>
        <taxon>Basidiomycota</taxon>
        <taxon>Ustilaginomycotina</taxon>
        <taxon>Exobasidiomycetes</taxon>
        <taxon>Tilletiales</taxon>
        <taxon>Tilletiaceae</taxon>
        <taxon>Tilletia</taxon>
    </lineage>
</organism>
<evidence type="ECO:0008006" key="6">
    <source>
        <dbReference type="Google" id="ProtNLM"/>
    </source>
</evidence>
<dbReference type="GO" id="GO:0032263">
    <property type="term" value="P:GMP salvage"/>
    <property type="evidence" value="ECO:0007669"/>
    <property type="project" value="TreeGrafter"/>
</dbReference>
<dbReference type="GO" id="GO:0004422">
    <property type="term" value="F:hypoxanthine phosphoribosyltransferase activity"/>
    <property type="evidence" value="ECO:0007669"/>
    <property type="project" value="TreeGrafter"/>
</dbReference>
<sequence length="264" mass="29488">MSTSETLPDDHLRITYNEVHLLLRDVADRVKQHFGNPDIMVAIGGGGFFPARVLRTFLKVPSKVDPSRMRSIPIQAIGLSLYEEIAGTSAEKMGTEVVRTQWLDNRQIAGEKSGSNNNQQPKLEEGKDAGGLLGKSILIVDEVDDSRTTLQYAYHELLKDVRQALDALPASVRDTLPPTRFAIAVVNNKQKTKKGQLPIIEPEQFVASGAKEEFDGHVGTGVWYFAGQTIQDEWMEYPWEQEDILEHERLAALAHKLKSTNQRA</sequence>
<keyword evidence="1" id="KW-0328">Glycosyltransferase</keyword>
<dbReference type="GO" id="GO:0032265">
    <property type="term" value="P:XMP salvage"/>
    <property type="evidence" value="ECO:0007669"/>
    <property type="project" value="TreeGrafter"/>
</dbReference>
<dbReference type="InterPro" id="IPR000836">
    <property type="entry name" value="PRTase_dom"/>
</dbReference>
<dbReference type="PANTHER" id="PTHR43363:SF1">
    <property type="entry name" value="HYPOXANTHINE-GUANINE PHOSPHORIBOSYLTRANSFERASE"/>
    <property type="match status" value="1"/>
</dbReference>
<dbReference type="CDD" id="cd06223">
    <property type="entry name" value="PRTases_typeI"/>
    <property type="match status" value="1"/>
</dbReference>
<evidence type="ECO:0000256" key="2">
    <source>
        <dbReference type="ARBA" id="ARBA00022679"/>
    </source>
</evidence>
<dbReference type="GO" id="GO:0005737">
    <property type="term" value="C:cytoplasm"/>
    <property type="evidence" value="ECO:0007669"/>
    <property type="project" value="TreeGrafter"/>
</dbReference>
<reference evidence="4" key="1">
    <citation type="journal article" date="2023" name="PhytoFront">
        <title>Draft Genome Resources of Seven Strains of Tilletia horrida, Causal Agent of Kernel Smut of Rice.</title>
        <authorList>
            <person name="Khanal S."/>
            <person name="Antony Babu S."/>
            <person name="Zhou X.G."/>
        </authorList>
    </citation>
    <scope>NUCLEOTIDE SEQUENCE</scope>
    <source>
        <strain evidence="4">TX6</strain>
    </source>
</reference>
<evidence type="ECO:0000256" key="3">
    <source>
        <dbReference type="SAM" id="MobiDB-lite"/>
    </source>
</evidence>
<proteinExistence type="predicted"/>
<evidence type="ECO:0000313" key="5">
    <source>
        <dbReference type="Proteomes" id="UP001176517"/>
    </source>
</evidence>
<evidence type="ECO:0000313" key="4">
    <source>
        <dbReference type="EMBL" id="KAK0553907.1"/>
    </source>
</evidence>
<keyword evidence="2" id="KW-0808">Transferase</keyword>
<gene>
    <name evidence="4" type="ORF">OC846_002304</name>
</gene>
<dbReference type="Proteomes" id="UP001176517">
    <property type="component" value="Unassembled WGS sequence"/>
</dbReference>
<feature type="region of interest" description="Disordered" evidence="3">
    <location>
        <begin position="109"/>
        <end position="128"/>
    </location>
</feature>
<name>A0AAN6GX82_9BASI</name>
<accession>A0AAN6GX82</accession>
<dbReference type="Gene3D" id="3.40.50.2020">
    <property type="match status" value="1"/>
</dbReference>
<dbReference type="GO" id="GO:0046100">
    <property type="term" value="P:hypoxanthine metabolic process"/>
    <property type="evidence" value="ECO:0007669"/>
    <property type="project" value="TreeGrafter"/>
</dbReference>
<evidence type="ECO:0000256" key="1">
    <source>
        <dbReference type="ARBA" id="ARBA00022676"/>
    </source>
</evidence>
<dbReference type="SUPFAM" id="SSF53271">
    <property type="entry name" value="PRTase-like"/>
    <property type="match status" value="1"/>
</dbReference>
<comment type="caution">
    <text evidence="4">The sequence shown here is derived from an EMBL/GenBank/DDBJ whole genome shotgun (WGS) entry which is preliminary data.</text>
</comment>
<dbReference type="AlphaFoldDB" id="A0AAN6GX82"/>
<dbReference type="PANTHER" id="PTHR43363">
    <property type="entry name" value="HYPOXANTHINE PHOSPHORIBOSYLTRANSFERASE"/>
    <property type="match status" value="1"/>
</dbReference>
<dbReference type="InterPro" id="IPR029057">
    <property type="entry name" value="PRTase-like"/>
</dbReference>